<proteinExistence type="inferred from homology"/>
<dbReference type="Gene3D" id="3.40.190.10">
    <property type="entry name" value="Periplasmic binding protein-like II"/>
    <property type="match status" value="2"/>
</dbReference>
<accession>A0A0M2SUT5</accession>
<keyword evidence="5" id="KW-0449">Lipoprotein</keyword>
<dbReference type="Pfam" id="PF00497">
    <property type="entry name" value="SBP_bac_3"/>
    <property type="match status" value="1"/>
</dbReference>
<evidence type="ECO:0000256" key="1">
    <source>
        <dbReference type="ARBA" id="ARBA00004196"/>
    </source>
</evidence>
<feature type="domain" description="Solute-binding protein family 3/N-terminal" evidence="8">
    <location>
        <begin position="43"/>
        <end position="264"/>
    </location>
</feature>
<dbReference type="AlphaFoldDB" id="A0A0M2SUT5"/>
<dbReference type="InterPro" id="IPR018313">
    <property type="entry name" value="SBP_3_CS"/>
</dbReference>
<dbReference type="PANTHER" id="PTHR35936">
    <property type="entry name" value="MEMBRANE-BOUND LYTIC MUREIN TRANSGLYCOSYLASE F"/>
    <property type="match status" value="1"/>
</dbReference>
<name>A0A0M2SUT5_9BACI</name>
<dbReference type="SUPFAM" id="SSF53850">
    <property type="entry name" value="Periplasmic binding protein-like II"/>
    <property type="match status" value="1"/>
</dbReference>
<evidence type="ECO:0000259" key="8">
    <source>
        <dbReference type="SMART" id="SM00062"/>
    </source>
</evidence>
<evidence type="ECO:0000313" key="11">
    <source>
        <dbReference type="Proteomes" id="UP000034166"/>
    </source>
</evidence>
<keyword evidence="11" id="KW-1185">Reference proteome</keyword>
<evidence type="ECO:0000256" key="6">
    <source>
        <dbReference type="RuleBase" id="RU003744"/>
    </source>
</evidence>
<dbReference type="GO" id="GO:0030313">
    <property type="term" value="C:cell envelope"/>
    <property type="evidence" value="ECO:0007669"/>
    <property type="project" value="UniProtKB-SubCell"/>
</dbReference>
<evidence type="ECO:0000256" key="3">
    <source>
        <dbReference type="ARBA" id="ARBA00022729"/>
    </source>
</evidence>
<evidence type="ECO:0000256" key="5">
    <source>
        <dbReference type="ARBA" id="ARBA00023288"/>
    </source>
</evidence>
<evidence type="ECO:0000313" key="10">
    <source>
        <dbReference type="EMBL" id="KKK36752.1"/>
    </source>
</evidence>
<dbReference type="EMBL" id="LAYY01000023">
    <property type="protein sequence ID" value="KKK36752.1"/>
    <property type="molecule type" value="Genomic_DNA"/>
</dbReference>
<evidence type="ECO:0000256" key="2">
    <source>
        <dbReference type="ARBA" id="ARBA00010333"/>
    </source>
</evidence>
<keyword evidence="4" id="KW-0564">Palmitate</keyword>
<dbReference type="InterPro" id="IPR001638">
    <property type="entry name" value="Solute-binding_3/MltF_N"/>
</dbReference>
<dbReference type="PATRIC" id="fig|1408103.3.peg.3875"/>
<dbReference type="OrthoDB" id="9774451at2"/>
<dbReference type="PROSITE" id="PS51257">
    <property type="entry name" value="PROKAR_LIPOPROTEIN"/>
    <property type="match status" value="1"/>
</dbReference>
<dbReference type="SMART" id="SM00062">
    <property type="entry name" value="PBPb"/>
    <property type="match status" value="1"/>
</dbReference>
<gene>
    <name evidence="10" type="ORF">WQ57_17455</name>
</gene>
<keyword evidence="3 7" id="KW-0732">Signal</keyword>
<dbReference type="PROSITE" id="PS01039">
    <property type="entry name" value="SBP_BACTERIAL_3"/>
    <property type="match status" value="1"/>
</dbReference>
<comment type="caution">
    <text evidence="10">The sequence shown here is derived from an EMBL/GenBank/DDBJ whole genome shotgun (WGS) entry which is preliminary data.</text>
</comment>
<evidence type="ECO:0000256" key="7">
    <source>
        <dbReference type="SAM" id="SignalP"/>
    </source>
</evidence>
<dbReference type="CDD" id="cd13624">
    <property type="entry name" value="PBP2_Arg_Lys_His"/>
    <property type="match status" value="1"/>
</dbReference>
<dbReference type="SMART" id="SM00079">
    <property type="entry name" value="PBPe"/>
    <property type="match status" value="1"/>
</dbReference>
<reference evidence="10 11" key="1">
    <citation type="submission" date="2015-04" db="EMBL/GenBank/DDBJ databases">
        <title>Taxonomic description and genome sequence of Bacillus campisalis sp. nov., a novel member of the genus Bacillus isolated from solar saltern.</title>
        <authorList>
            <person name="Mathan Kumar R."/>
            <person name="Kaur G."/>
            <person name="Kumar A."/>
            <person name="Singh N.K."/>
            <person name="Kaur N."/>
            <person name="Kumar N."/>
            <person name="Mayilraj S."/>
        </authorList>
    </citation>
    <scope>NUCLEOTIDE SEQUENCE [LARGE SCALE GENOMIC DNA]</scope>
    <source>
        <strain evidence="10 11">SA2-6</strain>
    </source>
</reference>
<feature type="signal peptide" evidence="7">
    <location>
        <begin position="1"/>
        <end position="25"/>
    </location>
</feature>
<dbReference type="PANTHER" id="PTHR35936:SF17">
    <property type="entry name" value="ARGININE-BINDING EXTRACELLULAR PROTEIN ARTP"/>
    <property type="match status" value="1"/>
</dbReference>
<feature type="domain" description="Ionotropic glutamate receptor C-terminal" evidence="9">
    <location>
        <begin position="43"/>
        <end position="263"/>
    </location>
</feature>
<organism evidence="10 11">
    <name type="scientific">Mesobacillus campisalis</name>
    <dbReference type="NCBI Taxonomy" id="1408103"/>
    <lineage>
        <taxon>Bacteria</taxon>
        <taxon>Bacillati</taxon>
        <taxon>Bacillota</taxon>
        <taxon>Bacilli</taxon>
        <taxon>Bacillales</taxon>
        <taxon>Bacillaceae</taxon>
        <taxon>Mesobacillus</taxon>
    </lineage>
</organism>
<evidence type="ECO:0000256" key="4">
    <source>
        <dbReference type="ARBA" id="ARBA00023139"/>
    </source>
</evidence>
<dbReference type="RefSeq" id="WP_046525050.1">
    <property type="nucleotide sequence ID" value="NZ_LAYY01000023.1"/>
</dbReference>
<dbReference type="GO" id="GO:0015276">
    <property type="term" value="F:ligand-gated monoatomic ion channel activity"/>
    <property type="evidence" value="ECO:0007669"/>
    <property type="project" value="InterPro"/>
</dbReference>
<feature type="chain" id="PRO_5005641923" evidence="7">
    <location>
        <begin position="26"/>
        <end position="274"/>
    </location>
</feature>
<comment type="similarity">
    <text evidence="2 6">Belongs to the bacterial solute-binding protein 3 family.</text>
</comment>
<dbReference type="InterPro" id="IPR001320">
    <property type="entry name" value="Iontro_rcpt_C"/>
</dbReference>
<dbReference type="Proteomes" id="UP000034166">
    <property type="component" value="Unassembled WGS sequence"/>
</dbReference>
<evidence type="ECO:0000259" key="9">
    <source>
        <dbReference type="SMART" id="SM00079"/>
    </source>
</evidence>
<comment type="subcellular location">
    <subcellularLocation>
        <location evidence="1">Cell envelope</location>
    </subcellularLocation>
</comment>
<sequence length="274" mass="30182">MKKSLVKLWCLVLAAAMFMTACGSASEETSGNGGQEAAEEKKTLRVVTNAAYAPMEYLDKGEVVGFDIDLIKAVAEEAGYEVNVEHLGWDPIFVETESKRADLAIAAITINDDRKQTYDFSVPYFQSTNKILVPENSEISSAEDLKGKKVAVQNGTTGQAAMDALLGKNHADIKKFEDNNLAIMEMESGGADAVVADNVVVEEYAKNNPDKKQKVVEDGTFDSEFYGILFPKGSELTEEFNKALNTLFDNGTYTEIYQKWFGIEPNIDILKEQQ</sequence>
<protein>
    <submittedName>
        <fullName evidence="10">Glutamine ABC transporter substrate-binding protein</fullName>
    </submittedName>
</protein>
<dbReference type="GO" id="GO:0016020">
    <property type="term" value="C:membrane"/>
    <property type="evidence" value="ECO:0007669"/>
    <property type="project" value="InterPro"/>
</dbReference>